<dbReference type="PANTHER" id="PTHR34992">
    <property type="entry name" value="HYPHAL ANASTAMOSIS-7 PROTEIN"/>
    <property type="match status" value="1"/>
</dbReference>
<dbReference type="Pfam" id="PF20238">
    <property type="entry name" value="BIM1-like_dom"/>
    <property type="match status" value="1"/>
</dbReference>
<dbReference type="AlphaFoldDB" id="A0A4V4HIB2"/>
<evidence type="ECO:0000256" key="5">
    <source>
        <dbReference type="ARBA" id="ARBA00023136"/>
    </source>
</evidence>
<reference evidence="10 11" key="1">
    <citation type="journal article" date="2019" name="Nat. Ecol. Evol.">
        <title>Megaphylogeny resolves global patterns of mushroom evolution.</title>
        <authorList>
            <person name="Varga T."/>
            <person name="Krizsan K."/>
            <person name="Foldi C."/>
            <person name="Dima B."/>
            <person name="Sanchez-Garcia M."/>
            <person name="Sanchez-Ramirez S."/>
            <person name="Szollosi G.J."/>
            <person name="Szarkandi J.G."/>
            <person name="Papp V."/>
            <person name="Albert L."/>
            <person name="Andreopoulos W."/>
            <person name="Angelini C."/>
            <person name="Antonin V."/>
            <person name="Barry K.W."/>
            <person name="Bougher N.L."/>
            <person name="Buchanan P."/>
            <person name="Buyck B."/>
            <person name="Bense V."/>
            <person name="Catcheside P."/>
            <person name="Chovatia M."/>
            <person name="Cooper J."/>
            <person name="Damon W."/>
            <person name="Desjardin D."/>
            <person name="Finy P."/>
            <person name="Geml J."/>
            <person name="Haridas S."/>
            <person name="Hughes K."/>
            <person name="Justo A."/>
            <person name="Karasinski D."/>
            <person name="Kautmanova I."/>
            <person name="Kiss B."/>
            <person name="Kocsube S."/>
            <person name="Kotiranta H."/>
            <person name="LaButti K.M."/>
            <person name="Lechner B.E."/>
            <person name="Liimatainen K."/>
            <person name="Lipzen A."/>
            <person name="Lukacs Z."/>
            <person name="Mihaltcheva S."/>
            <person name="Morgado L.N."/>
            <person name="Niskanen T."/>
            <person name="Noordeloos M.E."/>
            <person name="Ohm R.A."/>
            <person name="Ortiz-Santana B."/>
            <person name="Ovrebo C."/>
            <person name="Racz N."/>
            <person name="Riley R."/>
            <person name="Savchenko A."/>
            <person name="Shiryaev A."/>
            <person name="Soop K."/>
            <person name="Spirin V."/>
            <person name="Szebenyi C."/>
            <person name="Tomsovsky M."/>
            <person name="Tulloss R.E."/>
            <person name="Uehling J."/>
            <person name="Grigoriev I.V."/>
            <person name="Vagvolgyi C."/>
            <person name="Papp T."/>
            <person name="Martin F.M."/>
            <person name="Miettinen O."/>
            <person name="Hibbett D.S."/>
            <person name="Nagy L.G."/>
        </authorList>
    </citation>
    <scope>NUCLEOTIDE SEQUENCE [LARGE SCALE GENOMIC DNA]</scope>
    <source>
        <strain evidence="10 11">CBS 962.96</strain>
    </source>
</reference>
<protein>
    <recommendedName>
        <fullName evidence="9">Copper acquisition factor BIM1-like domain-containing protein</fullName>
    </recommendedName>
</protein>
<comment type="subcellular location">
    <subcellularLocation>
        <location evidence="1">Cell membrane</location>
        <topology evidence="1">Lipid-anchor</topology>
        <topology evidence="1">GPI-anchor</topology>
    </subcellularLocation>
</comment>
<keyword evidence="7" id="KW-0449">Lipoprotein</keyword>
<evidence type="ECO:0000256" key="1">
    <source>
        <dbReference type="ARBA" id="ARBA00004609"/>
    </source>
</evidence>
<sequence length="199" mass="21270">MRAFSVLSLLGFASIAAAHFQLQFPSPRGVFDEDNEPNFCDGYNDPATNRTKFPLSGGFYTLNSEHPTWTVSVSVSNLSNPQHFENFSQVTSFAQLNGEGIFCLPLDFSTSANASAMNLRAGDNVTIQIQFAADDGNLFQCADLTLEDSNSTDIQNATTCSNATDNSASGNDDSAAIEGASINFAMSLFGILAFTLAFV</sequence>
<feature type="domain" description="Copper acquisition factor BIM1-like" evidence="9">
    <location>
        <begin position="18"/>
        <end position="165"/>
    </location>
</feature>
<feature type="chain" id="PRO_5020198782" description="Copper acquisition factor BIM1-like domain-containing protein" evidence="8">
    <location>
        <begin position="19"/>
        <end position="199"/>
    </location>
</feature>
<evidence type="ECO:0000259" key="9">
    <source>
        <dbReference type="Pfam" id="PF20238"/>
    </source>
</evidence>
<dbReference type="OrthoDB" id="2146436at2759"/>
<dbReference type="InterPro" id="IPR046530">
    <property type="entry name" value="BIM1-like_dom"/>
</dbReference>
<evidence type="ECO:0000256" key="8">
    <source>
        <dbReference type="SAM" id="SignalP"/>
    </source>
</evidence>
<feature type="signal peptide" evidence="8">
    <location>
        <begin position="1"/>
        <end position="18"/>
    </location>
</feature>
<dbReference type="InterPro" id="IPR046936">
    <property type="entry name" value="BIM1-like"/>
</dbReference>
<dbReference type="Proteomes" id="UP000297245">
    <property type="component" value="Unassembled WGS sequence"/>
</dbReference>
<name>A0A4V4HIB2_DENBC</name>
<keyword evidence="11" id="KW-1185">Reference proteome</keyword>
<gene>
    <name evidence="10" type="ORF">K435DRAFT_834426</name>
</gene>
<evidence type="ECO:0000256" key="6">
    <source>
        <dbReference type="ARBA" id="ARBA00023180"/>
    </source>
</evidence>
<dbReference type="EMBL" id="ML179045">
    <property type="protein sequence ID" value="THV05966.1"/>
    <property type="molecule type" value="Genomic_DNA"/>
</dbReference>
<organism evidence="10 11">
    <name type="scientific">Dendrothele bispora (strain CBS 962.96)</name>
    <dbReference type="NCBI Taxonomy" id="1314807"/>
    <lineage>
        <taxon>Eukaryota</taxon>
        <taxon>Fungi</taxon>
        <taxon>Dikarya</taxon>
        <taxon>Basidiomycota</taxon>
        <taxon>Agaricomycotina</taxon>
        <taxon>Agaricomycetes</taxon>
        <taxon>Agaricomycetidae</taxon>
        <taxon>Agaricales</taxon>
        <taxon>Agaricales incertae sedis</taxon>
        <taxon>Dendrothele</taxon>
    </lineage>
</organism>
<keyword evidence="5" id="KW-0472">Membrane</keyword>
<evidence type="ECO:0000256" key="3">
    <source>
        <dbReference type="ARBA" id="ARBA00022622"/>
    </source>
</evidence>
<evidence type="ECO:0000256" key="4">
    <source>
        <dbReference type="ARBA" id="ARBA00022729"/>
    </source>
</evidence>
<keyword evidence="2" id="KW-1003">Cell membrane</keyword>
<dbReference type="GO" id="GO:0005886">
    <property type="term" value="C:plasma membrane"/>
    <property type="evidence" value="ECO:0007669"/>
    <property type="project" value="UniProtKB-SubCell"/>
</dbReference>
<dbReference type="CDD" id="cd21176">
    <property type="entry name" value="LPMO_auxiliary-like"/>
    <property type="match status" value="1"/>
</dbReference>
<accession>A0A4V4HIB2</accession>
<evidence type="ECO:0000313" key="10">
    <source>
        <dbReference type="EMBL" id="THV05966.1"/>
    </source>
</evidence>
<dbReference type="GO" id="GO:0098552">
    <property type="term" value="C:side of membrane"/>
    <property type="evidence" value="ECO:0007669"/>
    <property type="project" value="UniProtKB-KW"/>
</dbReference>
<proteinExistence type="predicted"/>
<keyword evidence="3" id="KW-0336">GPI-anchor</keyword>
<keyword evidence="6" id="KW-0325">Glycoprotein</keyword>
<keyword evidence="4 8" id="KW-0732">Signal</keyword>
<evidence type="ECO:0000256" key="2">
    <source>
        <dbReference type="ARBA" id="ARBA00022475"/>
    </source>
</evidence>
<evidence type="ECO:0000256" key="7">
    <source>
        <dbReference type="ARBA" id="ARBA00023288"/>
    </source>
</evidence>
<evidence type="ECO:0000313" key="11">
    <source>
        <dbReference type="Proteomes" id="UP000297245"/>
    </source>
</evidence>